<reference evidence="2" key="2">
    <citation type="journal article" date="2014" name="ISME J.">
        <title>Microbial stratification in low pH oxic and suboxic macroscopic growths along an acid mine drainage.</title>
        <authorList>
            <person name="Mendez-Garcia C."/>
            <person name="Mesa V."/>
            <person name="Sprenger R.R."/>
            <person name="Richter M."/>
            <person name="Diez M.S."/>
            <person name="Solano J."/>
            <person name="Bargiela R."/>
            <person name="Golyshina O.V."/>
            <person name="Manteca A."/>
            <person name="Ramos J.L."/>
            <person name="Gallego J.R."/>
            <person name="Llorente I."/>
            <person name="Martins Dos Santos V.A."/>
            <person name="Jensen O.N."/>
            <person name="Pelaez A.I."/>
            <person name="Sanchez J."/>
            <person name="Ferrer M."/>
        </authorList>
    </citation>
    <scope>NUCLEOTIDE SEQUENCE</scope>
</reference>
<evidence type="ECO:0000313" key="2">
    <source>
        <dbReference type="EMBL" id="EQD79399.1"/>
    </source>
</evidence>
<comment type="caution">
    <text evidence="2">The sequence shown here is derived from an EMBL/GenBank/DDBJ whole genome shotgun (WGS) entry which is preliminary data.</text>
</comment>
<dbReference type="PANTHER" id="PTHR39210">
    <property type="entry name" value="HEPARIN-SULFATE LYASE"/>
    <property type="match status" value="1"/>
</dbReference>
<dbReference type="PANTHER" id="PTHR39210:SF1">
    <property type="entry name" value="HEPARIN-SULFATE LYASE"/>
    <property type="match status" value="1"/>
</dbReference>
<dbReference type="AlphaFoldDB" id="T1DD73"/>
<reference evidence="2" key="1">
    <citation type="submission" date="2013-08" db="EMBL/GenBank/DDBJ databases">
        <authorList>
            <person name="Mendez C."/>
            <person name="Richter M."/>
            <person name="Ferrer M."/>
            <person name="Sanchez J."/>
        </authorList>
    </citation>
    <scope>NUCLEOTIDE SEQUENCE</scope>
</reference>
<dbReference type="InterPro" id="IPR008929">
    <property type="entry name" value="Chondroitin_lyas"/>
</dbReference>
<accession>T1DD73</accession>
<dbReference type="Gene3D" id="1.50.10.100">
    <property type="entry name" value="Chondroitin AC/alginate lyase"/>
    <property type="match status" value="1"/>
</dbReference>
<sequence>MSIGSPIDWHRDPVTGRCAPRVHWSRIDALDAPSLGDSKFIWELNRHQWFLHLGQAYRLTGDERYAAAWTDAVKSWLAANPPQIGINWASSLELAYRLIAWCWSVHLFRLSPRLTDSLFAEILDSSARQARHIERYLSRHYSPNTHLTGEALGLLYVSLVFPDLRAAARWRRLSQRILLQQLRRQVLADGVYFEQSTCYQQYTVETYLHWLILAQRNGIAVPAYVGDAVQGMVDFLV</sequence>
<feature type="domain" description="Heparin-sulfate lyase N-terminal" evidence="1">
    <location>
        <begin position="4"/>
        <end position="234"/>
    </location>
</feature>
<dbReference type="EMBL" id="AUZX01001323">
    <property type="protein sequence ID" value="EQD79399.1"/>
    <property type="molecule type" value="Genomic_DNA"/>
</dbReference>
<organism evidence="2">
    <name type="scientific">mine drainage metagenome</name>
    <dbReference type="NCBI Taxonomy" id="410659"/>
    <lineage>
        <taxon>unclassified sequences</taxon>
        <taxon>metagenomes</taxon>
        <taxon>ecological metagenomes</taxon>
    </lineage>
</organism>
<protein>
    <submittedName>
        <fullName evidence="2">Heparinase II/III family protein</fullName>
    </submittedName>
</protein>
<proteinExistence type="predicted"/>
<dbReference type="InterPro" id="IPR031680">
    <property type="entry name" value="Hepar_II_III_N"/>
</dbReference>
<feature type="non-terminal residue" evidence="2">
    <location>
        <position position="237"/>
    </location>
</feature>
<dbReference type="SUPFAM" id="SSF48230">
    <property type="entry name" value="Chondroitin AC/alginate lyase"/>
    <property type="match status" value="1"/>
</dbReference>
<name>T1DD73_9ZZZZ</name>
<gene>
    <name evidence="2" type="ORF">B1A_01752</name>
</gene>
<evidence type="ECO:0000259" key="1">
    <source>
        <dbReference type="Pfam" id="PF16889"/>
    </source>
</evidence>
<dbReference type="Pfam" id="PF16889">
    <property type="entry name" value="Hepar_II_III_N"/>
    <property type="match status" value="1"/>
</dbReference>